<reference evidence="1" key="1">
    <citation type="submission" date="2013-07" db="EMBL/GenBank/DDBJ databases">
        <title>The genome of an arbuscular mycorrhizal fungus provides insights into the evolution of the oldest plant symbiosis.</title>
        <authorList>
            <consortium name="DOE Joint Genome Institute"/>
            <person name="Tisserant E."/>
            <person name="Malbreil M."/>
            <person name="Kuo A."/>
            <person name="Kohler A."/>
            <person name="Symeonidi A."/>
            <person name="Balestrini R."/>
            <person name="Charron P."/>
            <person name="Duensing N."/>
            <person name="Frei-dit-Frey N."/>
            <person name="Gianinazzi-Pearson V."/>
            <person name="Gilbert B."/>
            <person name="Handa Y."/>
            <person name="Hijri M."/>
            <person name="Kaul R."/>
            <person name="Kawaguchi M."/>
            <person name="Krajinski F."/>
            <person name="Lammers P."/>
            <person name="Lapierre D."/>
            <person name="Masclaux F.G."/>
            <person name="Murat C."/>
            <person name="Morin E."/>
            <person name="Ndikumana S."/>
            <person name="Pagni M."/>
            <person name="Petitpierre D."/>
            <person name="Requena N."/>
            <person name="Rosikiewicz P."/>
            <person name="Riley R."/>
            <person name="Saito K."/>
            <person name="San Clemente H."/>
            <person name="Shapiro H."/>
            <person name="van Tuinen D."/>
            <person name="Becard G."/>
            <person name="Bonfante P."/>
            <person name="Paszkowski U."/>
            <person name="Shachar-Hill Y."/>
            <person name="Young J.P."/>
            <person name="Sanders I.R."/>
            <person name="Henrissat B."/>
            <person name="Rensing S.A."/>
            <person name="Grigoriev I.V."/>
            <person name="Corradi N."/>
            <person name="Roux C."/>
            <person name="Martin F."/>
        </authorList>
    </citation>
    <scope>NUCLEOTIDE SEQUENCE</scope>
    <source>
        <strain evidence="1">DAOM 197198</strain>
    </source>
</reference>
<gene>
    <name evidence="1" type="ORF">GLOINDRAFT_11208</name>
</gene>
<name>U9T354_RHIID</name>
<dbReference type="HOGENOM" id="CLU_2607244_0_0_1"/>
<evidence type="ECO:0000313" key="1">
    <source>
        <dbReference type="EMBL" id="ERZ97795.1"/>
    </source>
</evidence>
<organism evidence="1">
    <name type="scientific">Rhizophagus irregularis (strain DAOM 181602 / DAOM 197198 / MUCL 43194)</name>
    <name type="common">Arbuscular mycorrhizal fungus</name>
    <name type="synonym">Glomus intraradices</name>
    <dbReference type="NCBI Taxonomy" id="747089"/>
    <lineage>
        <taxon>Eukaryota</taxon>
        <taxon>Fungi</taxon>
        <taxon>Fungi incertae sedis</taxon>
        <taxon>Mucoromycota</taxon>
        <taxon>Glomeromycotina</taxon>
        <taxon>Glomeromycetes</taxon>
        <taxon>Glomerales</taxon>
        <taxon>Glomeraceae</taxon>
        <taxon>Rhizophagus</taxon>
    </lineage>
</organism>
<proteinExistence type="predicted"/>
<protein>
    <submittedName>
        <fullName evidence="1">Uncharacterized protein</fullName>
    </submittedName>
</protein>
<dbReference type="AlphaFoldDB" id="U9T354"/>
<dbReference type="EMBL" id="KI299315">
    <property type="protein sequence ID" value="ERZ97795.1"/>
    <property type="molecule type" value="Genomic_DNA"/>
</dbReference>
<sequence>MTSSVEKGSQFESYVYNKLKSTKLCVSRTSGRELEANRGPIDYMSPYYSKAFIVVVNRVYGVRVEIENGYTHSRTTSRK</sequence>
<accession>U9T354</accession>